<dbReference type="Pfam" id="PF02775">
    <property type="entry name" value="TPP_enzyme_C"/>
    <property type="match status" value="1"/>
</dbReference>
<keyword evidence="3 12" id="KW-0004">4Fe-4S</keyword>
<dbReference type="InterPro" id="IPR033412">
    <property type="entry name" value="PFOR_II"/>
</dbReference>
<dbReference type="InterPro" id="IPR037112">
    <property type="entry name" value="Pyrv-flavodox_OxR_EKR_sf"/>
</dbReference>
<dbReference type="Gene3D" id="4.10.780.10">
    <property type="entry name" value="Pyruvate-flavodoxin oxidoreductase, EKR domain"/>
    <property type="match status" value="1"/>
</dbReference>
<evidence type="ECO:0000256" key="12">
    <source>
        <dbReference type="PIRSR" id="PIRSR000159-50"/>
    </source>
</evidence>
<comment type="similarity">
    <text evidence="1 9">Belongs to the pyruvate:ferredoxin/flavodoxin oxidoreductase family.</text>
</comment>
<dbReference type="CDD" id="cd07034">
    <property type="entry name" value="TPP_PYR_PFOR_IOR-alpha_like"/>
    <property type="match status" value="1"/>
</dbReference>
<sequence length="1217" mass="131511">MAQTPSTPASASSTTTKSQLQAMDGMTAAAQAAYALSDAAFIYPITPASRMAETVERWACDGRLNFFGSPVEVKEMQSEKGVAGALHGALAGGALTSTFTASQGLMLMIPNLYKLSGELLPGVLHVTCRSLSAHALSIFGDHQDIMAIRATGLAMLASATVQECMDLSWVAHLSAIDGSVPFVHFFDGFRTSDAIETIETVDPEAMKPLVDWDKVRAFRQRCLEPERPQVRGTAQNSDIYFQNREAANPYYDKLPALVQANMDKLAKVTGRQYHLFDYAGAPDATHVIVTMASSAQVVAQTVAQLQHEGHKVGVVAVRLYRPFSGAHLMEALPQTVECVSALDRTKEPGSLGEPLFEDVALAVLSSGRAIKVFGGRYGLSSKDFTPAQVKAVFDNMDSSSPKERFSVGITDDVTYLSLPVGEPFQVGKAPKSQAVFYGFGSDGTVGASKQAARILSREQGTYVQEYSWFDSKKSGGLTICYLRLDDAPIQAPYLIDNADYVACHKSIYVRRGYPMASRLKEGGTFVINAPWTTSQDWERQVPAELRQALAKKHAKLYAVDATSLAEKCGLGGKINLIMECVYLKLSGLMDYDRFLDALKKDIAQVYAAKGSKVVNADIQAVQQALDSLVAIDYPASWATDTQGPLTQAQEQADCIQSAYVKDVFWPMEELKGDDLPISALTPDGFTPLGTTALEKRTVAVNVPLWDADKCVQCTQCSFVCPHAAIRPFVATDQELSGAPAGFDTKPARHPDLKGLNFRIQVFPEDCVGCGSCVYRCPGHALSLQPLETQLETQKEALEFCQGSISLKTDLMPTTSVVGTQLQPPLLQFSSCCAGCGETPHVKLLTQIFGDRLIMANATGCSSIWGAYMPAIPYATNAAGHGPAWGNSLFEDNGEYGYGIAKGVKIRRDHLAQCVNSALSQKAFDPETRDLMSTWLSSKDDPDAAYSLGVAIAEKLEPYADGPHPSAASGAAQGLDERSLAAEVLDYKEMFGKKSVWAVGGDGWAYDIGYGGLDEVVASGENINVLVLDTEGYSNTGGEMSKATQLGAVTGFTYNGKRTPKKDLGLMLTQYGYVYVAHVSFGADMNQLIQALHEADSYDGPSVVIALCPCISWQIEGGMSSVTGIMREATQTGYWPLWRFDPRKSAQGDDPLTVDSPTPSKPLKPFLAKMRRYESLADREPQLSGRLQSELAKDSDAVYRRLSGLVDMCGSQEKGDEQ</sequence>
<dbReference type="InterPro" id="IPR019752">
    <property type="entry name" value="Pyrv/ketoisovalerate_OxRed_cat"/>
</dbReference>
<feature type="binding site" evidence="12">
    <location>
        <position position="710"/>
    </location>
    <ligand>
        <name>[4Fe-4S] cluster</name>
        <dbReference type="ChEBI" id="CHEBI:49883"/>
        <label>1</label>
    </ligand>
</feature>
<dbReference type="PIRSF" id="PIRSF000159">
    <property type="entry name" value="NifJ"/>
    <property type="match status" value="1"/>
</dbReference>
<evidence type="ECO:0000256" key="5">
    <source>
        <dbReference type="ARBA" id="ARBA00022982"/>
    </source>
</evidence>
<dbReference type="Proteomes" id="UP000310263">
    <property type="component" value="Unassembled WGS sequence"/>
</dbReference>
<evidence type="ECO:0000256" key="4">
    <source>
        <dbReference type="ARBA" id="ARBA00022723"/>
    </source>
</evidence>
<organism evidence="14 15">
    <name type="scientific">Muricaecibacterium torontonense</name>
    <dbReference type="NCBI Taxonomy" id="3032871"/>
    <lineage>
        <taxon>Bacteria</taxon>
        <taxon>Bacillati</taxon>
        <taxon>Actinomycetota</taxon>
        <taxon>Coriobacteriia</taxon>
        <taxon>Coriobacteriales</taxon>
        <taxon>Atopobiaceae</taxon>
        <taxon>Muricaecibacterium</taxon>
    </lineage>
</organism>
<feature type="binding site" evidence="12">
    <location>
        <position position="860"/>
    </location>
    <ligand>
        <name>[4Fe-4S] cluster</name>
        <dbReference type="ChEBI" id="CHEBI:49883"/>
        <label>3</label>
    </ligand>
</feature>
<gene>
    <name evidence="14" type="primary">nifJ</name>
    <name evidence="14" type="ORF">E5334_02020</name>
</gene>
<evidence type="ECO:0000256" key="10">
    <source>
        <dbReference type="PIRSR" id="PIRSR000159-1"/>
    </source>
</evidence>
<keyword evidence="14" id="KW-0670">Pyruvate</keyword>
<dbReference type="FunFam" id="3.40.50.970:FF:000012">
    <property type="entry name" value="Pyruvate:ferredoxin (Flavodoxin) oxidoreductase"/>
    <property type="match status" value="1"/>
</dbReference>
<feature type="binding site" evidence="12">
    <location>
        <position position="832"/>
    </location>
    <ligand>
        <name>[4Fe-4S] cluster</name>
        <dbReference type="ChEBI" id="CHEBI:49883"/>
        <label>3</label>
    </ligand>
</feature>
<dbReference type="Pfam" id="PF01558">
    <property type="entry name" value="POR"/>
    <property type="match status" value="1"/>
</dbReference>
<evidence type="ECO:0000256" key="1">
    <source>
        <dbReference type="ARBA" id="ARBA00009032"/>
    </source>
</evidence>
<keyword evidence="7 12" id="KW-0408">Iron</keyword>
<feature type="binding site" evidence="12">
    <location>
        <position position="1109"/>
    </location>
    <ligand>
        <name>[4Fe-4S] cluster</name>
        <dbReference type="ChEBI" id="CHEBI:49883"/>
        <label>3</label>
    </ligand>
</feature>
<feature type="binding site" evidence="10">
    <location>
        <begin position="1000"/>
        <end position="1003"/>
    </location>
    <ligand>
        <name>thiamine diphosphate</name>
        <dbReference type="ChEBI" id="CHEBI:58937"/>
    </ligand>
</feature>
<feature type="binding site" evidence="12">
    <location>
        <position position="776"/>
    </location>
    <ligand>
        <name>[4Fe-4S] cluster</name>
        <dbReference type="ChEBI" id="CHEBI:49883"/>
        <label>1</label>
    </ligand>
</feature>
<dbReference type="GO" id="GO:0051539">
    <property type="term" value="F:4 iron, 4 sulfur cluster binding"/>
    <property type="evidence" value="ECO:0007669"/>
    <property type="project" value="UniProtKB-KW"/>
</dbReference>
<feature type="binding site" evidence="12">
    <location>
        <position position="772"/>
    </location>
    <ligand>
        <name>[4Fe-4S] cluster</name>
        <dbReference type="ChEBI" id="CHEBI:49883"/>
        <label>2</label>
    </ligand>
</feature>
<dbReference type="Gene3D" id="3.40.50.920">
    <property type="match status" value="1"/>
</dbReference>
<dbReference type="GO" id="GO:0000287">
    <property type="term" value="F:magnesium ion binding"/>
    <property type="evidence" value="ECO:0007669"/>
    <property type="project" value="UniProtKB-ARBA"/>
</dbReference>
<dbReference type="InterPro" id="IPR011895">
    <property type="entry name" value="Pyrv_flavodox_OxRed"/>
</dbReference>
<dbReference type="Pfam" id="PF10371">
    <property type="entry name" value="EKR"/>
    <property type="match status" value="1"/>
</dbReference>
<evidence type="ECO:0000256" key="2">
    <source>
        <dbReference type="ARBA" id="ARBA00022448"/>
    </source>
</evidence>
<dbReference type="GO" id="GO:0022900">
    <property type="term" value="P:electron transport chain"/>
    <property type="evidence" value="ECO:0007669"/>
    <property type="project" value="InterPro"/>
</dbReference>
<dbReference type="PROSITE" id="PS00198">
    <property type="entry name" value="4FE4S_FER_1"/>
    <property type="match status" value="1"/>
</dbReference>
<comment type="cofactor">
    <cofactor evidence="12">
        <name>[4Fe-4S] cluster</name>
        <dbReference type="ChEBI" id="CHEBI:49883"/>
    </cofactor>
    <text evidence="12">Binds 3 [4Fe-4S] clusters per subunit.</text>
</comment>
<feature type="site" description="Important for catalytic activity" evidence="11">
    <location>
        <position position="46"/>
    </location>
</feature>
<dbReference type="GO" id="GO:0030976">
    <property type="term" value="F:thiamine pyrophosphate binding"/>
    <property type="evidence" value="ECO:0007669"/>
    <property type="project" value="InterPro"/>
</dbReference>
<dbReference type="GO" id="GO:0005506">
    <property type="term" value="F:iron ion binding"/>
    <property type="evidence" value="ECO:0007669"/>
    <property type="project" value="InterPro"/>
</dbReference>
<dbReference type="InterPro" id="IPR009014">
    <property type="entry name" value="Transketo_C/PFOR_II"/>
</dbReference>
<evidence type="ECO:0000259" key="13">
    <source>
        <dbReference type="PROSITE" id="PS51379"/>
    </source>
</evidence>
<dbReference type="Pfam" id="PF17147">
    <property type="entry name" value="PFOR_II"/>
    <property type="match status" value="1"/>
</dbReference>
<dbReference type="InterPro" id="IPR002869">
    <property type="entry name" value="Pyrv_flavodox_OxRed_cen"/>
</dbReference>
<dbReference type="NCBIfam" id="TIGR02176">
    <property type="entry name" value="pyruv_ox_red"/>
    <property type="match status" value="1"/>
</dbReference>
<feature type="binding site" evidence="10">
    <location>
        <position position="79"/>
    </location>
    <ligand>
        <name>thiamine diphosphate</name>
        <dbReference type="ChEBI" id="CHEBI:58937"/>
    </ligand>
</feature>
<proteinExistence type="inferred from homology"/>
<dbReference type="SUPFAM" id="SSF52518">
    <property type="entry name" value="Thiamin diphosphate-binding fold (THDP-binding)"/>
    <property type="match status" value="2"/>
</dbReference>
<feature type="binding site" evidence="12">
    <location>
        <position position="716"/>
    </location>
    <ligand>
        <name>[4Fe-4S] cluster</name>
        <dbReference type="ChEBI" id="CHEBI:49883"/>
        <label>1</label>
    </ligand>
</feature>
<feature type="binding site" evidence="10">
    <location>
        <position position="837"/>
    </location>
    <ligand>
        <name>thiamine diphosphate</name>
        <dbReference type="ChEBI" id="CHEBI:58937"/>
    </ligand>
</feature>
<dbReference type="InterPro" id="IPR029061">
    <property type="entry name" value="THDP-binding"/>
</dbReference>
<dbReference type="SUPFAM" id="SSF54862">
    <property type="entry name" value="4Fe-4S ferredoxins"/>
    <property type="match status" value="1"/>
</dbReference>
<dbReference type="PANTHER" id="PTHR32154">
    <property type="entry name" value="PYRUVATE-FLAVODOXIN OXIDOREDUCTASE-RELATED"/>
    <property type="match status" value="1"/>
</dbReference>
<feature type="site" description="Important for catalytic activity" evidence="11">
    <location>
        <position position="129"/>
    </location>
</feature>
<dbReference type="PANTHER" id="PTHR32154:SF0">
    <property type="entry name" value="PYRUVATE-FLAVODOXIN OXIDOREDUCTASE-RELATED"/>
    <property type="match status" value="1"/>
</dbReference>
<keyword evidence="2 9" id="KW-0813">Transport</keyword>
<feature type="domain" description="4Fe-4S ferredoxin-type" evidence="13">
    <location>
        <begin position="701"/>
        <end position="730"/>
    </location>
</feature>
<feature type="binding site" evidence="12">
    <location>
        <position position="766"/>
    </location>
    <ligand>
        <name>[4Fe-4S] cluster</name>
        <dbReference type="ChEBI" id="CHEBI:49883"/>
        <label>2</label>
    </ligand>
</feature>
<dbReference type="FunFam" id="3.40.50.920:FF:000007">
    <property type="entry name" value="Pyruvate:ferredoxin (Flavodoxin) oxidoreductase"/>
    <property type="match status" value="1"/>
</dbReference>
<evidence type="ECO:0000256" key="11">
    <source>
        <dbReference type="PIRSR" id="PIRSR000159-2"/>
    </source>
</evidence>
<accession>A0A4V3RRJ3</accession>
<dbReference type="FunFam" id="3.30.70.20:FF:000022">
    <property type="entry name" value="Pyruvate:ferredoxin (Flavodoxin) oxidoreductase"/>
    <property type="match status" value="1"/>
</dbReference>
<keyword evidence="4 12" id="KW-0479">Metal-binding</keyword>
<feature type="binding site" evidence="12">
    <location>
        <position position="769"/>
    </location>
    <ligand>
        <name>[4Fe-4S] cluster</name>
        <dbReference type="ChEBI" id="CHEBI:49883"/>
        <label>2</label>
    </ligand>
</feature>
<feature type="site" description="Important for catalytic activity" evidence="11">
    <location>
        <position position="79"/>
    </location>
</feature>
<dbReference type="RefSeq" id="WP_136011927.1">
    <property type="nucleotide sequence ID" value="NZ_SRYE01000001.1"/>
</dbReference>
<dbReference type="InterPro" id="IPR050722">
    <property type="entry name" value="Pyruvate:ferred/Flavod_OxRd"/>
</dbReference>
<dbReference type="OrthoDB" id="9794954at2"/>
<dbReference type="Gene3D" id="3.30.70.20">
    <property type="match status" value="1"/>
</dbReference>
<dbReference type="InterPro" id="IPR017896">
    <property type="entry name" value="4Fe4S_Fe-S-bd"/>
</dbReference>
<feature type="binding site" evidence="12">
    <location>
        <position position="720"/>
    </location>
    <ligand>
        <name>[4Fe-4S] cluster</name>
        <dbReference type="ChEBI" id="CHEBI:49883"/>
        <label>2</label>
    </ligand>
</feature>
<keyword evidence="5 9" id="KW-0249">Electron transport</keyword>
<feature type="binding site" evidence="10">
    <location>
        <position position="860"/>
    </location>
    <ligand>
        <name>thiamine diphosphate</name>
        <dbReference type="ChEBI" id="CHEBI:58937"/>
    </ligand>
</feature>
<dbReference type="AlphaFoldDB" id="A0A4V3RRJ3"/>
<dbReference type="SMART" id="SM00890">
    <property type="entry name" value="EKR"/>
    <property type="match status" value="1"/>
</dbReference>
<evidence type="ECO:0000256" key="3">
    <source>
        <dbReference type="ARBA" id="ARBA00022485"/>
    </source>
</evidence>
<dbReference type="Gene3D" id="3.40.920.10">
    <property type="entry name" value="Pyruvate-ferredoxin oxidoreductase, PFOR, domain III"/>
    <property type="match status" value="1"/>
</dbReference>
<dbReference type="InterPro" id="IPR011766">
    <property type="entry name" value="TPP_enzyme_TPP-bd"/>
</dbReference>
<reference evidence="14 15" key="1">
    <citation type="submission" date="2019-04" db="EMBL/GenBank/DDBJ databases">
        <title>Microbes associate with the intestines of laboratory mice.</title>
        <authorList>
            <person name="Navarre W."/>
            <person name="Wong E."/>
            <person name="Huang K."/>
            <person name="Tropini C."/>
            <person name="Ng K."/>
            <person name="Yu B."/>
        </authorList>
    </citation>
    <scope>NUCLEOTIDE SEQUENCE [LARGE SCALE GENOMIC DNA]</scope>
    <source>
        <strain evidence="14 15">NM07_P-09</strain>
    </source>
</reference>
<dbReference type="InterPro" id="IPR019456">
    <property type="entry name" value="Pyrv-flavodox_OxRtase_EKR"/>
</dbReference>
<dbReference type="SUPFAM" id="SSF52922">
    <property type="entry name" value="TK C-terminal domain-like"/>
    <property type="match status" value="1"/>
</dbReference>
<evidence type="ECO:0000313" key="14">
    <source>
        <dbReference type="EMBL" id="TGY63300.1"/>
    </source>
</evidence>
<feature type="domain" description="4Fe-4S ferredoxin-type" evidence="13">
    <location>
        <begin position="757"/>
        <end position="786"/>
    </location>
</feature>
<dbReference type="PROSITE" id="PS51379">
    <property type="entry name" value="4FE4S_FER_2"/>
    <property type="match status" value="2"/>
</dbReference>
<protein>
    <submittedName>
        <fullName evidence="14">Pyruvate:ferredoxin (Flavodoxin) oxidoreductase</fullName>
    </submittedName>
</protein>
<keyword evidence="6 9" id="KW-0560">Oxidoreductase</keyword>
<feature type="binding site" evidence="12">
    <location>
        <position position="835"/>
    </location>
    <ligand>
        <name>[4Fe-4S] cluster</name>
        <dbReference type="ChEBI" id="CHEBI:49883"/>
        <label>3</label>
    </ligand>
</feature>
<dbReference type="Gene3D" id="3.40.50.970">
    <property type="match status" value="2"/>
</dbReference>
<dbReference type="SUPFAM" id="SSF53323">
    <property type="entry name" value="Pyruvate-ferredoxin oxidoreductase, PFOR, domain III"/>
    <property type="match status" value="1"/>
</dbReference>
<feature type="binding site" evidence="10">
    <location>
        <position position="46"/>
    </location>
    <ligand>
        <name>pyruvate</name>
        <dbReference type="ChEBI" id="CHEBI:15361"/>
    </ligand>
</feature>
<feature type="binding site" evidence="12">
    <location>
        <position position="713"/>
    </location>
    <ligand>
        <name>[4Fe-4S] cluster</name>
        <dbReference type="ChEBI" id="CHEBI:49883"/>
        <label>1</label>
    </ligand>
</feature>
<keyword evidence="8 12" id="KW-0411">Iron-sulfur</keyword>
<feature type="site" description="Important for catalytic activity" evidence="11">
    <location>
        <position position="1034"/>
    </location>
</feature>
<name>A0A4V3RRJ3_9ACTN</name>
<dbReference type="InterPro" id="IPR017900">
    <property type="entry name" value="4Fe4S_Fe_S_CS"/>
</dbReference>
<comment type="caution">
    <text evidence="14">The sequence shown here is derived from an EMBL/GenBank/DDBJ whole genome shotgun (WGS) entry which is preliminary data.</text>
</comment>
<keyword evidence="15" id="KW-1185">Reference proteome</keyword>
<feature type="binding site" evidence="10">
    <location>
        <position position="129"/>
    </location>
    <ligand>
        <name>pyruvate</name>
        <dbReference type="ChEBI" id="CHEBI:15361"/>
    </ligand>
</feature>
<evidence type="ECO:0000313" key="15">
    <source>
        <dbReference type="Proteomes" id="UP000310263"/>
    </source>
</evidence>
<dbReference type="GO" id="GO:0006979">
    <property type="term" value="P:response to oxidative stress"/>
    <property type="evidence" value="ECO:0007669"/>
    <property type="project" value="TreeGrafter"/>
</dbReference>
<feature type="binding site" evidence="10">
    <location>
        <begin position="1029"/>
        <end position="1034"/>
    </location>
    <ligand>
        <name>thiamine diphosphate</name>
        <dbReference type="ChEBI" id="CHEBI:58937"/>
    </ligand>
</feature>
<dbReference type="Pfam" id="PF12838">
    <property type="entry name" value="Fer4_7"/>
    <property type="match status" value="1"/>
</dbReference>
<evidence type="ECO:0000256" key="8">
    <source>
        <dbReference type="ARBA" id="ARBA00023014"/>
    </source>
</evidence>
<dbReference type="Pfam" id="PF01855">
    <property type="entry name" value="POR_N"/>
    <property type="match status" value="1"/>
</dbReference>
<evidence type="ECO:0000256" key="6">
    <source>
        <dbReference type="ARBA" id="ARBA00023002"/>
    </source>
</evidence>
<evidence type="ECO:0000256" key="9">
    <source>
        <dbReference type="PIRNR" id="PIRNR000159"/>
    </source>
</evidence>
<evidence type="ECO:0000256" key="7">
    <source>
        <dbReference type="ARBA" id="ARBA00023004"/>
    </source>
</evidence>
<dbReference type="InterPro" id="IPR002880">
    <property type="entry name" value="Pyrv_Fd/Flavodoxin_OxRdtase_N"/>
</dbReference>
<dbReference type="GO" id="GO:0016903">
    <property type="term" value="F:oxidoreductase activity, acting on the aldehyde or oxo group of donors"/>
    <property type="evidence" value="ECO:0007669"/>
    <property type="project" value="InterPro"/>
</dbReference>
<dbReference type="EMBL" id="SRYE01000001">
    <property type="protein sequence ID" value="TGY63300.1"/>
    <property type="molecule type" value="Genomic_DNA"/>
</dbReference>